<name>A0A9N9E160_9GLOM</name>
<dbReference type="Proteomes" id="UP000789508">
    <property type="component" value="Unassembled WGS sequence"/>
</dbReference>
<dbReference type="AlphaFoldDB" id="A0A9N9E160"/>
<evidence type="ECO:0000313" key="2">
    <source>
        <dbReference type="Proteomes" id="UP000789508"/>
    </source>
</evidence>
<protein>
    <submittedName>
        <fullName evidence="1">13536_t:CDS:1</fullName>
    </submittedName>
</protein>
<evidence type="ECO:0000313" key="1">
    <source>
        <dbReference type="EMBL" id="CAG8655938.1"/>
    </source>
</evidence>
<comment type="caution">
    <text evidence="1">The sequence shown here is derived from an EMBL/GenBank/DDBJ whole genome shotgun (WGS) entry which is preliminary data.</text>
</comment>
<sequence length="84" mass="9590">PKKIRGNKASSAFEKMTRRVQLANKVDCGYRVSRSIKKVIGKELRGKNAISHCDPTTIASHRNRMFENEIEHNHATEKELIIDS</sequence>
<accession>A0A9N9E160</accession>
<keyword evidence="2" id="KW-1185">Reference proteome</keyword>
<reference evidence="1" key="1">
    <citation type="submission" date="2021-06" db="EMBL/GenBank/DDBJ databases">
        <authorList>
            <person name="Kallberg Y."/>
            <person name="Tangrot J."/>
            <person name="Rosling A."/>
        </authorList>
    </citation>
    <scope>NUCLEOTIDE SEQUENCE</scope>
    <source>
        <strain evidence="1">FL130A</strain>
    </source>
</reference>
<feature type="non-terminal residue" evidence="1">
    <location>
        <position position="1"/>
    </location>
</feature>
<proteinExistence type="predicted"/>
<organism evidence="1 2">
    <name type="scientific">Ambispora leptoticha</name>
    <dbReference type="NCBI Taxonomy" id="144679"/>
    <lineage>
        <taxon>Eukaryota</taxon>
        <taxon>Fungi</taxon>
        <taxon>Fungi incertae sedis</taxon>
        <taxon>Mucoromycota</taxon>
        <taxon>Glomeromycotina</taxon>
        <taxon>Glomeromycetes</taxon>
        <taxon>Archaeosporales</taxon>
        <taxon>Ambisporaceae</taxon>
        <taxon>Ambispora</taxon>
    </lineage>
</organism>
<dbReference type="EMBL" id="CAJVPS010010152">
    <property type="protein sequence ID" value="CAG8655938.1"/>
    <property type="molecule type" value="Genomic_DNA"/>
</dbReference>
<gene>
    <name evidence="1" type="ORF">ALEPTO_LOCUS10170</name>
</gene>